<keyword evidence="2" id="KW-1185">Reference proteome</keyword>
<dbReference type="Proteomes" id="UP000828941">
    <property type="component" value="Chromosome 3"/>
</dbReference>
<evidence type="ECO:0000313" key="1">
    <source>
        <dbReference type="EMBL" id="KAI4352848.1"/>
    </source>
</evidence>
<gene>
    <name evidence="1" type="ORF">L6164_007060</name>
</gene>
<accession>A0ACB9PWH0</accession>
<sequence>MDDQEERKIPLFTVLKNGALHEVIYSVDKEEIQSLDSIRDSFFNDENSEQTAKGLILLASPVPEVNVSVSCGEGQSPSKDDPLDGTSFMSSSCWPFGTDTSNLHLTFENQKKQCDFVNQVFSARHLESVVQMSDSSIDLESKSNVEEENETYSEAEKSKEIIAPSPLRECLTEIPSSLLVEAIQGTEMQQLECVIHSPPDLCTSQLLPSMQVTSSEFERSAATAAEMPAETEFECILTNNDRAKDILATRAEDLITEYTSMLVEEAILVNKFQQVKPVELVTKDSLYEQDNLLAYSDTTFCCEQGQSKLVVQGMGNKSTNPTSLPAESVNSSLAERAIFAIATKEENWTPQSPIAVGGSTEMKIDESCLETKEKNSTSGSIWSRRDGDEEVFAPDKENLSPNMLQLRFLKNKGKLEEIKHSKSHGSRNSKDISSNNFLNESMSPSADKENQTPRVVQEQMLGRKPFGHHKKLDQGLDMMALENRVERTPFKSLLNSGSKNRTETSGGPASASESNNASNSYVGLPQSSNWDMVVDTASLLNKESRKALQLLQGLKGTRLIIPRIVIRELDIMKHRFSIFRRTSEASLVLEWIEKCMVETKWWIHVQSSMEEERLIAPTPRTSPKIEFSEEGWTFPCWTGSSEPLPSHKSLMEIVSPTGEDQILDYALLYKRKQSNGQLVLLSDNVTLKIKSMAESVQEFSESLVNPFSERFLWANSSPRGLTWSCQDDVVLREKYCSNPLRKSSKGEGARGLKLILLGNSQYGNIRSTGGSTL</sequence>
<comment type="caution">
    <text evidence="1">The sequence shown here is derived from an EMBL/GenBank/DDBJ whole genome shotgun (WGS) entry which is preliminary data.</text>
</comment>
<reference evidence="1 2" key="1">
    <citation type="journal article" date="2022" name="DNA Res.">
        <title>Chromosomal-level genome assembly of the orchid tree Bauhinia variegata (Leguminosae; Cercidoideae) supports the allotetraploid origin hypothesis of Bauhinia.</title>
        <authorList>
            <person name="Zhong Y."/>
            <person name="Chen Y."/>
            <person name="Zheng D."/>
            <person name="Pang J."/>
            <person name="Liu Y."/>
            <person name="Luo S."/>
            <person name="Meng S."/>
            <person name="Qian L."/>
            <person name="Wei D."/>
            <person name="Dai S."/>
            <person name="Zhou R."/>
        </authorList>
    </citation>
    <scope>NUCLEOTIDE SEQUENCE [LARGE SCALE GENOMIC DNA]</scope>
    <source>
        <strain evidence="1">BV-YZ2020</strain>
    </source>
</reference>
<proteinExistence type="predicted"/>
<organism evidence="1 2">
    <name type="scientific">Bauhinia variegata</name>
    <name type="common">Purple orchid tree</name>
    <name type="synonym">Phanera variegata</name>
    <dbReference type="NCBI Taxonomy" id="167791"/>
    <lineage>
        <taxon>Eukaryota</taxon>
        <taxon>Viridiplantae</taxon>
        <taxon>Streptophyta</taxon>
        <taxon>Embryophyta</taxon>
        <taxon>Tracheophyta</taxon>
        <taxon>Spermatophyta</taxon>
        <taxon>Magnoliopsida</taxon>
        <taxon>eudicotyledons</taxon>
        <taxon>Gunneridae</taxon>
        <taxon>Pentapetalae</taxon>
        <taxon>rosids</taxon>
        <taxon>fabids</taxon>
        <taxon>Fabales</taxon>
        <taxon>Fabaceae</taxon>
        <taxon>Cercidoideae</taxon>
        <taxon>Cercideae</taxon>
        <taxon>Bauhiniinae</taxon>
        <taxon>Bauhinia</taxon>
    </lineage>
</organism>
<name>A0ACB9PWH0_BAUVA</name>
<protein>
    <submittedName>
        <fullName evidence="1">Uncharacterized protein</fullName>
    </submittedName>
</protein>
<evidence type="ECO:0000313" key="2">
    <source>
        <dbReference type="Proteomes" id="UP000828941"/>
    </source>
</evidence>
<dbReference type="EMBL" id="CM039428">
    <property type="protein sequence ID" value="KAI4352848.1"/>
    <property type="molecule type" value="Genomic_DNA"/>
</dbReference>